<comment type="caution">
    <text evidence="1">The sequence shown here is derived from an EMBL/GenBank/DDBJ whole genome shotgun (WGS) entry which is preliminary data.</text>
</comment>
<dbReference type="AlphaFoldDB" id="A0A3S5ATA4"/>
<reference evidence="1" key="1">
    <citation type="submission" date="2018-11" db="EMBL/GenBank/DDBJ databases">
        <authorList>
            <consortium name="Pathogen Informatics"/>
        </authorList>
    </citation>
    <scope>NUCLEOTIDE SEQUENCE</scope>
</reference>
<evidence type="ECO:0000313" key="2">
    <source>
        <dbReference type="Proteomes" id="UP000784294"/>
    </source>
</evidence>
<gene>
    <name evidence="1" type="ORF">PXEA_LOCUS18100</name>
</gene>
<dbReference type="Proteomes" id="UP000784294">
    <property type="component" value="Unassembled WGS sequence"/>
</dbReference>
<sequence>MVDPDHVFITLHDAVLFAQYQLHESGNHLCQVASTFPSPADIVVVCSDINLPTSSPSSCWSPEVPDRLYVMAQVHPDHAKFTMANVDKDSAQNISEEARVVRKKESIKNSKL</sequence>
<proteinExistence type="predicted"/>
<dbReference type="EMBL" id="CAAALY010068913">
    <property type="protein sequence ID" value="VEL24660.1"/>
    <property type="molecule type" value="Genomic_DNA"/>
</dbReference>
<organism evidence="1 2">
    <name type="scientific">Protopolystoma xenopodis</name>
    <dbReference type="NCBI Taxonomy" id="117903"/>
    <lineage>
        <taxon>Eukaryota</taxon>
        <taxon>Metazoa</taxon>
        <taxon>Spiralia</taxon>
        <taxon>Lophotrochozoa</taxon>
        <taxon>Platyhelminthes</taxon>
        <taxon>Monogenea</taxon>
        <taxon>Polyopisthocotylea</taxon>
        <taxon>Polystomatidea</taxon>
        <taxon>Polystomatidae</taxon>
        <taxon>Protopolystoma</taxon>
    </lineage>
</organism>
<accession>A0A3S5ATA4</accession>
<keyword evidence="2" id="KW-1185">Reference proteome</keyword>
<name>A0A3S5ATA4_9PLAT</name>
<evidence type="ECO:0000313" key="1">
    <source>
        <dbReference type="EMBL" id="VEL24660.1"/>
    </source>
</evidence>
<protein>
    <submittedName>
        <fullName evidence="1">Uncharacterized protein</fullName>
    </submittedName>
</protein>